<dbReference type="eggNOG" id="ENOG502T3S3">
    <property type="taxonomic scope" value="Eukaryota"/>
</dbReference>
<sequence length="145" mass="16768">MNAYIVPAPSTHAVPNYFYFSVAKAIQQRSDDPDERCCYPSKLCDKPRVVKRNGELHRFCEEHQSRANLNQRKLEERRRHVQSQQEQQSLASYMARLDQQYGISDTYATQFDTHQQPSDLLLGLDLDEEDLRVLAAIFSVGSSME</sequence>
<evidence type="ECO:0000313" key="2">
    <source>
        <dbReference type="Proteomes" id="UP000019132"/>
    </source>
</evidence>
<dbReference type="AlphaFoldDB" id="K3W7M3"/>
<protein>
    <submittedName>
        <fullName evidence="1">Uncharacterized protein</fullName>
    </submittedName>
</protein>
<dbReference type="EMBL" id="GL376620">
    <property type="status" value="NOT_ANNOTATED_CDS"/>
    <property type="molecule type" value="Genomic_DNA"/>
</dbReference>
<keyword evidence="2" id="KW-1185">Reference proteome</keyword>
<reference evidence="2" key="1">
    <citation type="journal article" date="2010" name="Genome Biol.">
        <title>Genome sequence of the necrotrophic plant pathogen Pythium ultimum reveals original pathogenicity mechanisms and effector repertoire.</title>
        <authorList>
            <person name="Levesque C.A."/>
            <person name="Brouwer H."/>
            <person name="Cano L."/>
            <person name="Hamilton J.P."/>
            <person name="Holt C."/>
            <person name="Huitema E."/>
            <person name="Raffaele S."/>
            <person name="Robideau G.P."/>
            <person name="Thines M."/>
            <person name="Win J."/>
            <person name="Zerillo M.M."/>
            <person name="Beakes G.W."/>
            <person name="Boore J.L."/>
            <person name="Busam D."/>
            <person name="Dumas B."/>
            <person name="Ferriera S."/>
            <person name="Fuerstenberg S.I."/>
            <person name="Gachon C.M."/>
            <person name="Gaulin E."/>
            <person name="Govers F."/>
            <person name="Grenville-Briggs L."/>
            <person name="Horner N."/>
            <person name="Hostetler J."/>
            <person name="Jiang R.H."/>
            <person name="Johnson J."/>
            <person name="Krajaejun T."/>
            <person name="Lin H."/>
            <person name="Meijer H.J."/>
            <person name="Moore B."/>
            <person name="Morris P."/>
            <person name="Phuntmart V."/>
            <person name="Puiu D."/>
            <person name="Shetty J."/>
            <person name="Stajich J.E."/>
            <person name="Tripathy S."/>
            <person name="Wawra S."/>
            <person name="van West P."/>
            <person name="Whitty B.R."/>
            <person name="Coutinho P.M."/>
            <person name="Henrissat B."/>
            <person name="Martin F."/>
            <person name="Thomas P.D."/>
            <person name="Tyler B.M."/>
            <person name="De Vries R.P."/>
            <person name="Kamoun S."/>
            <person name="Yandell M."/>
            <person name="Tisserat N."/>
            <person name="Buell C.R."/>
        </authorList>
    </citation>
    <scope>NUCLEOTIDE SEQUENCE</scope>
    <source>
        <strain evidence="2">DAOM:BR144</strain>
    </source>
</reference>
<dbReference type="HOGENOM" id="CLU_100038_2_0_1"/>
<name>K3W7M3_GLOUD</name>
<reference evidence="1" key="3">
    <citation type="submission" date="2015-02" db="UniProtKB">
        <authorList>
            <consortium name="EnsemblProtists"/>
        </authorList>
    </citation>
    <scope>IDENTIFICATION</scope>
    <source>
        <strain evidence="1">DAOM BR144</strain>
    </source>
</reference>
<evidence type="ECO:0000313" key="1">
    <source>
        <dbReference type="EnsemblProtists" id="PYU1_T000964"/>
    </source>
</evidence>
<reference evidence="2" key="2">
    <citation type="submission" date="2010-04" db="EMBL/GenBank/DDBJ databases">
        <authorList>
            <person name="Buell R."/>
            <person name="Hamilton J."/>
            <person name="Hostetler J."/>
        </authorList>
    </citation>
    <scope>NUCLEOTIDE SEQUENCE [LARGE SCALE GENOMIC DNA]</scope>
    <source>
        <strain evidence="2">DAOM:BR144</strain>
    </source>
</reference>
<dbReference type="EnsemblProtists" id="PYU1_T000964">
    <property type="protein sequence ID" value="PYU1_T000964"/>
    <property type="gene ID" value="PYU1_G000964"/>
</dbReference>
<dbReference type="Proteomes" id="UP000019132">
    <property type="component" value="Unassembled WGS sequence"/>
</dbReference>
<dbReference type="InParanoid" id="K3W7M3"/>
<accession>K3W7M3</accession>
<dbReference type="VEuPathDB" id="FungiDB:PYU1_G000964"/>
<proteinExistence type="predicted"/>
<organism evidence="1 2">
    <name type="scientific">Globisporangium ultimum (strain ATCC 200006 / CBS 805.95 / DAOM BR144)</name>
    <name type="common">Pythium ultimum</name>
    <dbReference type="NCBI Taxonomy" id="431595"/>
    <lineage>
        <taxon>Eukaryota</taxon>
        <taxon>Sar</taxon>
        <taxon>Stramenopiles</taxon>
        <taxon>Oomycota</taxon>
        <taxon>Peronosporomycetes</taxon>
        <taxon>Pythiales</taxon>
        <taxon>Pythiaceae</taxon>
        <taxon>Globisporangium</taxon>
    </lineage>
</organism>